<dbReference type="EMBL" id="BLXT01000859">
    <property type="protein sequence ID" value="GFN80942.1"/>
    <property type="molecule type" value="Genomic_DNA"/>
</dbReference>
<keyword evidence="3" id="KW-1185">Reference proteome</keyword>
<feature type="compositionally biased region" description="Polar residues" evidence="1">
    <location>
        <begin position="86"/>
        <end position="95"/>
    </location>
</feature>
<evidence type="ECO:0000313" key="2">
    <source>
        <dbReference type="EMBL" id="GFN80942.1"/>
    </source>
</evidence>
<name>A0AAV3YEP3_9GAST</name>
<sequence>MSCLFIKIEFCYETPPYARSNPTATTSDAGESTYSEKKGRPDPFQPIQNNGELLGQLKTSKSRDKYAPINETHDLSIVSKKLRKPLQNNDIFQSQDKNDRIILQPSKSSYDRKTAAQESLPKDLEKQKRTANHSQEKSKGYKRSQEKSKINIAFSKYKIDSKTSQHKVTPAKQQDHSIQSQERHKLQISSQKHLENIKQPQAESYPKVKSQNPTDIRKKHQDQYNDSKISVKQSGIPLKPHLPSIVANVPSKITEIVDAEVYVNNNQTNGPPLHRSEKK</sequence>
<feature type="compositionally biased region" description="Basic and acidic residues" evidence="1">
    <location>
        <begin position="109"/>
        <end position="149"/>
    </location>
</feature>
<organism evidence="2 3">
    <name type="scientific">Plakobranchus ocellatus</name>
    <dbReference type="NCBI Taxonomy" id="259542"/>
    <lineage>
        <taxon>Eukaryota</taxon>
        <taxon>Metazoa</taxon>
        <taxon>Spiralia</taxon>
        <taxon>Lophotrochozoa</taxon>
        <taxon>Mollusca</taxon>
        <taxon>Gastropoda</taxon>
        <taxon>Heterobranchia</taxon>
        <taxon>Euthyneura</taxon>
        <taxon>Panpulmonata</taxon>
        <taxon>Sacoglossa</taxon>
        <taxon>Placobranchoidea</taxon>
        <taxon>Plakobranchidae</taxon>
        <taxon>Plakobranchus</taxon>
    </lineage>
</organism>
<evidence type="ECO:0000256" key="1">
    <source>
        <dbReference type="SAM" id="MobiDB-lite"/>
    </source>
</evidence>
<protein>
    <submittedName>
        <fullName evidence="2">Uncharacterized protein</fullName>
    </submittedName>
</protein>
<dbReference type="Proteomes" id="UP000735302">
    <property type="component" value="Unassembled WGS sequence"/>
</dbReference>
<proteinExistence type="predicted"/>
<comment type="caution">
    <text evidence="2">The sequence shown here is derived from an EMBL/GenBank/DDBJ whole genome shotgun (WGS) entry which is preliminary data.</text>
</comment>
<feature type="region of interest" description="Disordered" evidence="1">
    <location>
        <begin position="80"/>
        <end position="149"/>
    </location>
</feature>
<evidence type="ECO:0000313" key="3">
    <source>
        <dbReference type="Proteomes" id="UP000735302"/>
    </source>
</evidence>
<dbReference type="AlphaFoldDB" id="A0AAV3YEP3"/>
<gene>
    <name evidence="2" type="ORF">PoB_000744800</name>
</gene>
<feature type="region of interest" description="Disordered" evidence="1">
    <location>
        <begin position="161"/>
        <end position="224"/>
    </location>
</feature>
<feature type="compositionally biased region" description="Polar residues" evidence="1">
    <location>
        <begin position="20"/>
        <end position="33"/>
    </location>
</feature>
<feature type="region of interest" description="Disordered" evidence="1">
    <location>
        <begin position="15"/>
        <end position="50"/>
    </location>
</feature>
<reference evidence="2 3" key="1">
    <citation type="journal article" date="2021" name="Elife">
        <title>Chloroplast acquisition without the gene transfer in kleptoplastic sea slugs, Plakobranchus ocellatus.</title>
        <authorList>
            <person name="Maeda T."/>
            <person name="Takahashi S."/>
            <person name="Yoshida T."/>
            <person name="Shimamura S."/>
            <person name="Takaki Y."/>
            <person name="Nagai Y."/>
            <person name="Toyoda A."/>
            <person name="Suzuki Y."/>
            <person name="Arimoto A."/>
            <person name="Ishii H."/>
            <person name="Satoh N."/>
            <person name="Nishiyama T."/>
            <person name="Hasebe M."/>
            <person name="Maruyama T."/>
            <person name="Minagawa J."/>
            <person name="Obokata J."/>
            <person name="Shigenobu S."/>
        </authorList>
    </citation>
    <scope>NUCLEOTIDE SEQUENCE [LARGE SCALE GENOMIC DNA]</scope>
</reference>
<accession>A0AAV3YEP3</accession>